<organism evidence="2 3">
    <name type="scientific">Hoeflea prorocentri</name>
    <dbReference type="NCBI Taxonomy" id="1922333"/>
    <lineage>
        <taxon>Bacteria</taxon>
        <taxon>Pseudomonadati</taxon>
        <taxon>Pseudomonadota</taxon>
        <taxon>Alphaproteobacteria</taxon>
        <taxon>Hyphomicrobiales</taxon>
        <taxon>Rhizobiaceae</taxon>
        <taxon>Hoeflea</taxon>
    </lineage>
</organism>
<gene>
    <name evidence="2" type="ORF">OQ273_02340</name>
</gene>
<evidence type="ECO:0000256" key="1">
    <source>
        <dbReference type="SAM" id="Phobius"/>
    </source>
</evidence>
<accession>A0A9X3UF72</accession>
<keyword evidence="1" id="KW-0812">Transmembrane</keyword>
<reference evidence="2" key="1">
    <citation type="submission" date="2022-11" db="EMBL/GenBank/DDBJ databases">
        <title>Draft genome sequence of Hoeflea poritis E7-10 and Hoeflea prorocentri PM5-8, separated from scleractinian coral Porites lutea and marine dinoflagellate.</title>
        <authorList>
            <person name="Zhang G."/>
            <person name="Wei Q."/>
            <person name="Cai L."/>
        </authorList>
    </citation>
    <scope>NUCLEOTIDE SEQUENCE</scope>
    <source>
        <strain evidence="2">PM5-8</strain>
    </source>
</reference>
<feature type="transmembrane region" description="Helical" evidence="1">
    <location>
        <begin position="16"/>
        <end position="35"/>
    </location>
</feature>
<sequence length="236" mass="26662">MSDHTAGSRTNPVRRVWLALMFCLVITLTGCLDHYSWRQKMTITVEADGKTYSGSSVTQVNFRRNDPISSVNGPEWVASFRGEAPFVEIPGRGVLFALLNPPDKYTYTEDLALKAFSGFPRSEHFEDRLKRLRSDLSKSVTLPASLYPYFVLFTDVSNPRSIRDLDVNEASISSFDDIRLMNVTLEITKEPVTEDQVSSVLTWLNDPSVMENPGWSELPVSARKVIGRLLSHYPRL</sequence>
<dbReference type="RefSeq" id="WP_267988864.1">
    <property type="nucleotide sequence ID" value="NZ_JAPJZI010000001.1"/>
</dbReference>
<protein>
    <submittedName>
        <fullName evidence="2">Uncharacterized protein</fullName>
    </submittedName>
</protein>
<evidence type="ECO:0000313" key="3">
    <source>
        <dbReference type="Proteomes" id="UP001151234"/>
    </source>
</evidence>
<name>A0A9X3UF72_9HYPH</name>
<evidence type="ECO:0000313" key="2">
    <source>
        <dbReference type="EMBL" id="MDA5397401.1"/>
    </source>
</evidence>
<dbReference type="Proteomes" id="UP001151234">
    <property type="component" value="Unassembled WGS sequence"/>
</dbReference>
<keyword evidence="1" id="KW-1133">Transmembrane helix</keyword>
<comment type="caution">
    <text evidence="2">The sequence shown here is derived from an EMBL/GenBank/DDBJ whole genome shotgun (WGS) entry which is preliminary data.</text>
</comment>
<keyword evidence="1" id="KW-0472">Membrane</keyword>
<proteinExistence type="predicted"/>
<keyword evidence="3" id="KW-1185">Reference proteome</keyword>
<dbReference type="EMBL" id="JAPJZI010000001">
    <property type="protein sequence ID" value="MDA5397401.1"/>
    <property type="molecule type" value="Genomic_DNA"/>
</dbReference>
<dbReference type="AlphaFoldDB" id="A0A9X3UF72"/>